<protein>
    <submittedName>
        <fullName evidence="6">Zinc metallopeptidase</fullName>
    </submittedName>
</protein>
<dbReference type="EMBL" id="CP118166">
    <property type="protein sequence ID" value="WDI33137.1"/>
    <property type="molecule type" value="Genomic_DNA"/>
</dbReference>
<gene>
    <name evidence="6" type="ORF">PUV54_07995</name>
</gene>
<evidence type="ECO:0000313" key="6">
    <source>
        <dbReference type="EMBL" id="WDI33137.1"/>
    </source>
</evidence>
<organism evidence="6 7">
    <name type="scientific">Hyphococcus flavus</name>
    <dbReference type="NCBI Taxonomy" id="1866326"/>
    <lineage>
        <taxon>Bacteria</taxon>
        <taxon>Pseudomonadati</taxon>
        <taxon>Pseudomonadota</taxon>
        <taxon>Alphaproteobacteria</taxon>
        <taxon>Parvularculales</taxon>
        <taxon>Parvularculaceae</taxon>
        <taxon>Hyphococcus</taxon>
    </lineage>
</organism>
<feature type="transmembrane region" description="Helical" evidence="5">
    <location>
        <begin position="20"/>
        <end position="37"/>
    </location>
</feature>
<evidence type="ECO:0000256" key="1">
    <source>
        <dbReference type="ARBA" id="ARBA00004167"/>
    </source>
</evidence>
<evidence type="ECO:0000256" key="2">
    <source>
        <dbReference type="ARBA" id="ARBA00022692"/>
    </source>
</evidence>
<keyword evidence="2 5" id="KW-0812">Transmembrane</keyword>
<dbReference type="SUPFAM" id="SSF55486">
    <property type="entry name" value="Metalloproteases ('zincins'), catalytic domain"/>
    <property type="match status" value="1"/>
</dbReference>
<dbReference type="PANTHER" id="PTHR30168:SF0">
    <property type="entry name" value="INNER MEMBRANE PROTEIN"/>
    <property type="match status" value="1"/>
</dbReference>
<proteinExistence type="predicted"/>
<evidence type="ECO:0000313" key="7">
    <source>
        <dbReference type="Proteomes" id="UP001214043"/>
    </source>
</evidence>
<comment type="subcellular location">
    <subcellularLocation>
        <location evidence="1">Membrane</location>
        <topology evidence="1">Single-pass membrane protein</topology>
    </subcellularLocation>
</comment>
<accession>A0AAE9ZHU9</accession>
<dbReference type="GO" id="GO:0016020">
    <property type="term" value="C:membrane"/>
    <property type="evidence" value="ECO:0007669"/>
    <property type="project" value="UniProtKB-SubCell"/>
</dbReference>
<dbReference type="InterPro" id="IPR007343">
    <property type="entry name" value="Uncharacterised_pept_Zn_put"/>
</dbReference>
<name>A0AAE9ZHU9_9PROT</name>
<reference evidence="6" key="1">
    <citation type="submission" date="2023-02" db="EMBL/GenBank/DDBJ databases">
        <title>Genome sequence of Hyphococcus flavus.</title>
        <authorList>
            <person name="Rong J.-C."/>
            <person name="Zhao Q."/>
            <person name="Yi M."/>
            <person name="Wu J.-Y."/>
        </authorList>
    </citation>
    <scope>NUCLEOTIDE SEQUENCE</scope>
    <source>
        <strain evidence="6">MCCC 1K03223</strain>
    </source>
</reference>
<evidence type="ECO:0000256" key="5">
    <source>
        <dbReference type="SAM" id="Phobius"/>
    </source>
</evidence>
<dbReference type="AlphaFoldDB" id="A0AAE9ZHU9"/>
<feature type="transmembrane region" description="Helical" evidence="5">
    <location>
        <begin position="43"/>
        <end position="65"/>
    </location>
</feature>
<dbReference type="Proteomes" id="UP001214043">
    <property type="component" value="Chromosome"/>
</dbReference>
<evidence type="ECO:0000256" key="3">
    <source>
        <dbReference type="ARBA" id="ARBA00022989"/>
    </source>
</evidence>
<evidence type="ECO:0000256" key="4">
    <source>
        <dbReference type="ARBA" id="ARBA00023136"/>
    </source>
</evidence>
<dbReference type="KEGG" id="hfl:PUV54_07995"/>
<keyword evidence="3 5" id="KW-1133">Transmembrane helix</keyword>
<dbReference type="RefSeq" id="WP_274495101.1">
    <property type="nucleotide sequence ID" value="NZ_CP118166.1"/>
</dbReference>
<dbReference type="PANTHER" id="PTHR30168">
    <property type="entry name" value="PUTATIVE MEMBRANE PROTEIN YPFJ"/>
    <property type="match status" value="1"/>
</dbReference>
<sequence length="293" mass="31557">MVKWRGRRQSRNVEDRRGAAAAGGAGIILMLLRFIIGRFGIRGIILLVLIGGGLYMAGVNPLALLQGQTGTQQVAEPVDDETSQFVRVILAETEDVWSQLFAEAGGDYPEPTLVMFSGSVSSACGYASAAVGPFYCPADQKLYLDASFFQELAQRFGAPGDFAAAYVIAHEVGHHVQTVTGISNQVRSAQQRAQGEGESNALQVRMELQADCYAGVWAHYADRTSNLLDDGDIEEGLAAAEAIGDDTLQRNAGRRVTPESFTHGTSAQRQRWFTNGYRTGDVAACDTFNVSVL</sequence>
<keyword evidence="7" id="KW-1185">Reference proteome</keyword>
<keyword evidence="4 5" id="KW-0472">Membrane</keyword>
<dbReference type="Pfam" id="PF04228">
    <property type="entry name" value="Zn_peptidase"/>
    <property type="match status" value="1"/>
</dbReference>